<dbReference type="AlphaFoldDB" id="E4YHU8"/>
<keyword evidence="3" id="KW-0067">ATP-binding</keyword>
<gene>
    <name evidence="4" type="ORF">GSOID_T00026858001</name>
</gene>
<dbReference type="PANTHER" id="PTHR12169:SF6">
    <property type="entry name" value="AFG1-LIKE ATPASE"/>
    <property type="match status" value="1"/>
</dbReference>
<dbReference type="Gene3D" id="3.40.50.300">
    <property type="entry name" value="P-loop containing nucleotide triphosphate hydrolases"/>
    <property type="match status" value="1"/>
</dbReference>
<dbReference type="GO" id="GO:0005524">
    <property type="term" value="F:ATP binding"/>
    <property type="evidence" value="ECO:0007669"/>
    <property type="project" value="UniProtKB-KW"/>
</dbReference>
<evidence type="ECO:0000256" key="2">
    <source>
        <dbReference type="ARBA" id="ARBA00022741"/>
    </source>
</evidence>
<dbReference type="Pfam" id="PF03969">
    <property type="entry name" value="AFG1_ATPase"/>
    <property type="match status" value="2"/>
</dbReference>
<evidence type="ECO:0000256" key="1">
    <source>
        <dbReference type="ARBA" id="ARBA00010322"/>
    </source>
</evidence>
<dbReference type="GO" id="GO:0005739">
    <property type="term" value="C:mitochondrion"/>
    <property type="evidence" value="ECO:0007669"/>
    <property type="project" value="TreeGrafter"/>
</dbReference>
<dbReference type="InterPro" id="IPR027417">
    <property type="entry name" value="P-loop_NTPase"/>
</dbReference>
<evidence type="ECO:0000313" key="4">
    <source>
        <dbReference type="EMBL" id="CBY35068.1"/>
    </source>
</evidence>
<dbReference type="Proteomes" id="UP000011014">
    <property type="component" value="Unassembled WGS sequence"/>
</dbReference>
<keyword evidence="2" id="KW-0547">Nucleotide-binding</keyword>
<dbReference type="NCBIfam" id="NF040713">
    <property type="entry name" value="ZapE"/>
    <property type="match status" value="1"/>
</dbReference>
<protein>
    <submittedName>
        <fullName evidence="4">Uncharacterized protein</fullName>
    </submittedName>
</protein>
<dbReference type="PANTHER" id="PTHR12169">
    <property type="entry name" value="ATPASE N2B"/>
    <property type="match status" value="1"/>
</dbReference>
<name>E4YHU8_OIKDI</name>
<dbReference type="SUPFAM" id="SSF52540">
    <property type="entry name" value="P-loop containing nucleoside triphosphate hydrolases"/>
    <property type="match status" value="1"/>
</dbReference>
<dbReference type="EMBL" id="FN654581">
    <property type="protein sequence ID" value="CBY35068.1"/>
    <property type="molecule type" value="Genomic_DNA"/>
</dbReference>
<evidence type="ECO:0000256" key="3">
    <source>
        <dbReference type="ARBA" id="ARBA00022840"/>
    </source>
</evidence>
<comment type="similarity">
    <text evidence="1">Belongs to the AFG1 ATPase family.</text>
</comment>
<reference evidence="4" key="1">
    <citation type="journal article" date="2010" name="Science">
        <title>Plasticity of animal genome architecture unmasked by rapid evolution of a pelagic tunicate.</title>
        <authorList>
            <person name="Denoeud F."/>
            <person name="Henriet S."/>
            <person name="Mungpakdee S."/>
            <person name="Aury J.M."/>
            <person name="Da Silva C."/>
            <person name="Brinkmann H."/>
            <person name="Mikhaleva J."/>
            <person name="Olsen L.C."/>
            <person name="Jubin C."/>
            <person name="Canestro C."/>
            <person name="Bouquet J.M."/>
            <person name="Danks G."/>
            <person name="Poulain J."/>
            <person name="Campsteijn C."/>
            <person name="Adamski M."/>
            <person name="Cross I."/>
            <person name="Yadetie F."/>
            <person name="Muffato M."/>
            <person name="Louis A."/>
            <person name="Butcher S."/>
            <person name="Tsagkogeorga G."/>
            <person name="Konrad A."/>
            <person name="Singh S."/>
            <person name="Jensen M.F."/>
            <person name="Cong E.H."/>
            <person name="Eikeseth-Otteraa H."/>
            <person name="Noel B."/>
            <person name="Anthouard V."/>
            <person name="Porcel B.M."/>
            <person name="Kachouri-Lafond R."/>
            <person name="Nishino A."/>
            <person name="Ugolini M."/>
            <person name="Chourrout P."/>
            <person name="Nishida H."/>
            <person name="Aasland R."/>
            <person name="Huzurbazar S."/>
            <person name="Westhof E."/>
            <person name="Delsuc F."/>
            <person name="Lehrach H."/>
            <person name="Reinhardt R."/>
            <person name="Weissenbach J."/>
            <person name="Roy S.W."/>
            <person name="Artiguenave F."/>
            <person name="Postlethwait J.H."/>
            <person name="Manak J.R."/>
            <person name="Thompson E.M."/>
            <person name="Jaillon O."/>
            <person name="Du Pasquier L."/>
            <person name="Boudinot P."/>
            <person name="Liberles D.A."/>
            <person name="Volff J.N."/>
            <person name="Philippe H."/>
            <person name="Lenhard B."/>
            <person name="Roest Crollius H."/>
            <person name="Wincker P."/>
            <person name="Chourrout D."/>
        </authorList>
    </citation>
    <scope>NUCLEOTIDE SEQUENCE [LARGE SCALE GENOMIC DNA]</scope>
</reference>
<dbReference type="GO" id="GO:0016887">
    <property type="term" value="F:ATP hydrolysis activity"/>
    <property type="evidence" value="ECO:0007669"/>
    <property type="project" value="InterPro"/>
</dbReference>
<proteinExistence type="inferred from homology"/>
<accession>E4YHU8</accession>
<sequence length="316" mass="36416">MVMDLFYSTTPVVKKKRVHFNRFMLDIHERIHKLRYSQLGAVETWDKIADDIVEDVHLLCFDEFQVTDIADAMNMKSLFSALFKRGIVIIATSNRHPDDLYLHGLQQKSEVFDFNYPSWLIKGDFNLHGQIQKIISKFGKNQNPVENYKLTVLGHELRVPKATGSVAEFTFDELCQEGLGVPLGAQDYLALSEKYSAIIVKDVPRIDLYVMNSALRRMITMIDQFYDNNVALLLILDVHLDDLYFSSHSGDRELTMEERMFMDDYQVKGVAEGVKIATLSGSEEAFAIERKISRLAEMSSEKYWAETERIFTESKN</sequence>
<dbReference type="InterPro" id="IPR005654">
    <property type="entry name" value="ATPase_AFG1-like"/>
</dbReference>
<organism evidence="4">
    <name type="scientific">Oikopleura dioica</name>
    <name type="common">Tunicate</name>
    <dbReference type="NCBI Taxonomy" id="34765"/>
    <lineage>
        <taxon>Eukaryota</taxon>
        <taxon>Metazoa</taxon>
        <taxon>Chordata</taxon>
        <taxon>Tunicata</taxon>
        <taxon>Appendicularia</taxon>
        <taxon>Copelata</taxon>
        <taxon>Oikopleuridae</taxon>
        <taxon>Oikopleura</taxon>
    </lineage>
</organism>